<dbReference type="GO" id="GO:0016462">
    <property type="term" value="F:pyrophosphatase activity"/>
    <property type="evidence" value="ECO:0007669"/>
    <property type="project" value="InterPro"/>
</dbReference>
<dbReference type="PROSITE" id="PS00893">
    <property type="entry name" value="NUDIX_BOX"/>
    <property type="match status" value="1"/>
</dbReference>
<dbReference type="AlphaFoldDB" id="A0A8J7M5V8"/>
<protein>
    <submittedName>
        <fullName evidence="7">NUDIX domain-containing protein</fullName>
    </submittedName>
</protein>
<evidence type="ECO:0000256" key="5">
    <source>
        <dbReference type="RuleBase" id="RU003476"/>
    </source>
</evidence>
<dbReference type="InterPro" id="IPR000086">
    <property type="entry name" value="NUDIX_hydrolase_dom"/>
</dbReference>
<dbReference type="PANTHER" id="PTHR12629:SF67">
    <property type="entry name" value="NUDIX HYDROLASE 18, MITOCHONDRIAL-LIKE"/>
    <property type="match status" value="1"/>
</dbReference>
<gene>
    <name evidence="7" type="ORF">H0I76_06265</name>
</gene>
<dbReference type="Proteomes" id="UP000655420">
    <property type="component" value="Unassembled WGS sequence"/>
</dbReference>
<evidence type="ECO:0000256" key="1">
    <source>
        <dbReference type="ARBA" id="ARBA00001946"/>
    </source>
</evidence>
<organism evidence="7 8">
    <name type="scientific">Thermohalobaculum xanthum</name>
    <dbReference type="NCBI Taxonomy" id="2753746"/>
    <lineage>
        <taxon>Bacteria</taxon>
        <taxon>Pseudomonadati</taxon>
        <taxon>Pseudomonadota</taxon>
        <taxon>Alphaproteobacteria</taxon>
        <taxon>Rhodobacterales</taxon>
        <taxon>Paracoccaceae</taxon>
        <taxon>Thermohalobaculum</taxon>
    </lineage>
</organism>
<dbReference type="InterPro" id="IPR015797">
    <property type="entry name" value="NUDIX_hydrolase-like_dom_sf"/>
</dbReference>
<feature type="domain" description="Nudix hydrolase" evidence="6">
    <location>
        <begin position="12"/>
        <end position="141"/>
    </location>
</feature>
<dbReference type="InterPro" id="IPR020084">
    <property type="entry name" value="NUDIX_hydrolase_CS"/>
</dbReference>
<dbReference type="SUPFAM" id="SSF55811">
    <property type="entry name" value="Nudix"/>
    <property type="match status" value="1"/>
</dbReference>
<reference evidence="7" key="1">
    <citation type="submission" date="2020-12" db="EMBL/GenBank/DDBJ databases">
        <title>Bacterial taxonomy.</title>
        <authorList>
            <person name="Pan X."/>
        </authorList>
    </citation>
    <scope>NUCLEOTIDE SEQUENCE</scope>
    <source>
        <strain evidence="7">M0105</strain>
    </source>
</reference>
<dbReference type="GO" id="GO:0046872">
    <property type="term" value="F:metal ion binding"/>
    <property type="evidence" value="ECO:0007669"/>
    <property type="project" value="UniProtKB-KW"/>
</dbReference>
<proteinExistence type="inferred from homology"/>
<evidence type="ECO:0000256" key="4">
    <source>
        <dbReference type="ARBA" id="ARBA00022842"/>
    </source>
</evidence>
<dbReference type="PRINTS" id="PR00502">
    <property type="entry name" value="NUDIXFAMILY"/>
</dbReference>
<dbReference type="GO" id="GO:0005737">
    <property type="term" value="C:cytoplasm"/>
    <property type="evidence" value="ECO:0007669"/>
    <property type="project" value="TreeGrafter"/>
</dbReference>
<dbReference type="RefSeq" id="WP_200608398.1">
    <property type="nucleotide sequence ID" value="NZ_JAEHHL010000002.1"/>
</dbReference>
<keyword evidence="4" id="KW-0460">Magnesium</keyword>
<dbReference type="Gene3D" id="3.90.79.10">
    <property type="entry name" value="Nucleoside Triphosphate Pyrophosphohydrolase"/>
    <property type="match status" value="1"/>
</dbReference>
<sequence>MDANGARRAAPKLQAAALGYVEHPDGLSYVLVTSRRTRRWIFPKGAVDPGESPAAAAARELAEEAGVLGDAEPEPIGTYTALKATATGFDPITVSLFPVRVRKILQRWPEKSLRRRRIVPAVEAGGLISTLEMAELLAAFERMHRARSGD</sequence>
<dbReference type="CDD" id="cd04666">
    <property type="entry name" value="NUDIX_DIPP2_like_Nudt4"/>
    <property type="match status" value="1"/>
</dbReference>
<keyword evidence="8" id="KW-1185">Reference proteome</keyword>
<evidence type="ECO:0000313" key="7">
    <source>
        <dbReference type="EMBL" id="MBK0398785.1"/>
    </source>
</evidence>
<keyword evidence="2" id="KW-0479">Metal-binding</keyword>
<evidence type="ECO:0000256" key="2">
    <source>
        <dbReference type="ARBA" id="ARBA00022723"/>
    </source>
</evidence>
<evidence type="ECO:0000259" key="6">
    <source>
        <dbReference type="PROSITE" id="PS51462"/>
    </source>
</evidence>
<comment type="cofactor">
    <cofactor evidence="1">
        <name>Mg(2+)</name>
        <dbReference type="ChEBI" id="CHEBI:18420"/>
    </cofactor>
</comment>
<dbReference type="EMBL" id="JAEHHL010000002">
    <property type="protein sequence ID" value="MBK0398785.1"/>
    <property type="molecule type" value="Genomic_DNA"/>
</dbReference>
<keyword evidence="3 5" id="KW-0378">Hydrolase</keyword>
<name>A0A8J7M5V8_9RHOB</name>
<comment type="caution">
    <text evidence="7">The sequence shown here is derived from an EMBL/GenBank/DDBJ whole genome shotgun (WGS) entry which is preliminary data.</text>
</comment>
<dbReference type="PANTHER" id="PTHR12629">
    <property type="entry name" value="DIPHOSPHOINOSITOL POLYPHOSPHATE PHOSPHOHYDROLASE"/>
    <property type="match status" value="1"/>
</dbReference>
<dbReference type="InterPro" id="IPR020476">
    <property type="entry name" value="Nudix_hydrolase"/>
</dbReference>
<dbReference type="PROSITE" id="PS51462">
    <property type="entry name" value="NUDIX"/>
    <property type="match status" value="1"/>
</dbReference>
<evidence type="ECO:0000313" key="8">
    <source>
        <dbReference type="Proteomes" id="UP000655420"/>
    </source>
</evidence>
<accession>A0A8J7M5V8</accession>
<evidence type="ECO:0000256" key="3">
    <source>
        <dbReference type="ARBA" id="ARBA00022801"/>
    </source>
</evidence>
<comment type="similarity">
    <text evidence="5">Belongs to the Nudix hydrolase family.</text>
</comment>
<dbReference type="Pfam" id="PF00293">
    <property type="entry name" value="NUDIX"/>
    <property type="match status" value="1"/>
</dbReference>
<dbReference type="InterPro" id="IPR047198">
    <property type="entry name" value="DDP-like_NUDIX"/>
</dbReference>